<dbReference type="InterPro" id="IPR000182">
    <property type="entry name" value="GNAT_dom"/>
</dbReference>
<name>A0ABR8P197_9GAMM</name>
<evidence type="ECO:0000259" key="1">
    <source>
        <dbReference type="PROSITE" id="PS51186"/>
    </source>
</evidence>
<dbReference type="Proteomes" id="UP000604161">
    <property type="component" value="Unassembled WGS sequence"/>
</dbReference>
<dbReference type="InterPro" id="IPR051531">
    <property type="entry name" value="N-acetyltransferase"/>
</dbReference>
<keyword evidence="3" id="KW-1185">Reference proteome</keyword>
<protein>
    <submittedName>
        <fullName evidence="2">GNAT family N-acetyltransferase</fullName>
    </submittedName>
</protein>
<feature type="domain" description="N-acetyltransferase" evidence="1">
    <location>
        <begin position="5"/>
        <end position="166"/>
    </location>
</feature>
<reference evidence="2 3" key="1">
    <citation type="submission" date="2020-09" db="EMBL/GenBank/DDBJ databases">
        <title>Marinomonas sp. nov., isolated from the cysticercosis algae of Qingdao, China.</title>
        <authorList>
            <person name="Sun X."/>
        </authorList>
    </citation>
    <scope>NUCLEOTIDE SEQUENCE [LARGE SCALE GENOMIC DNA]</scope>
    <source>
        <strain evidence="2 3">SM2066</strain>
    </source>
</reference>
<sequence length="179" mass="20536">MKKTIIIRQATELDLDDILQFEFCNRDWFGQFLTEEELSLETKDHLKQHLSNNLKGLFYLVFSPDGMLIGRFNVQPLSGKSQALEVSYRIAKECNNRGIARYVLKRLLLLWSSYGVEEIYAQVAGHNNASIKVLISCGFQISEIPKNNINFESAMHDSFVFRWSAIGHSSFHLDPPHKG</sequence>
<dbReference type="SUPFAM" id="SSF55729">
    <property type="entry name" value="Acyl-CoA N-acyltransferases (Nat)"/>
    <property type="match status" value="1"/>
</dbReference>
<gene>
    <name evidence="2" type="ORF">IF202_13535</name>
</gene>
<dbReference type="InterPro" id="IPR016181">
    <property type="entry name" value="Acyl_CoA_acyltransferase"/>
</dbReference>
<evidence type="ECO:0000313" key="3">
    <source>
        <dbReference type="Proteomes" id="UP000604161"/>
    </source>
</evidence>
<dbReference type="PANTHER" id="PTHR43792">
    <property type="entry name" value="GNAT FAMILY, PUTATIVE (AFU_ORTHOLOGUE AFUA_3G00765)-RELATED-RELATED"/>
    <property type="match status" value="1"/>
</dbReference>
<dbReference type="PROSITE" id="PS51186">
    <property type="entry name" value="GNAT"/>
    <property type="match status" value="1"/>
</dbReference>
<organism evidence="2 3">
    <name type="scientific">Marinomonas colpomeniae</name>
    <dbReference type="NCBI Taxonomy" id="2774408"/>
    <lineage>
        <taxon>Bacteria</taxon>
        <taxon>Pseudomonadati</taxon>
        <taxon>Pseudomonadota</taxon>
        <taxon>Gammaproteobacteria</taxon>
        <taxon>Oceanospirillales</taxon>
        <taxon>Oceanospirillaceae</taxon>
        <taxon>Marinomonas</taxon>
    </lineage>
</organism>
<dbReference type="Pfam" id="PF13302">
    <property type="entry name" value="Acetyltransf_3"/>
    <property type="match status" value="1"/>
</dbReference>
<evidence type="ECO:0000313" key="2">
    <source>
        <dbReference type="EMBL" id="MBD5772064.1"/>
    </source>
</evidence>
<proteinExistence type="predicted"/>
<dbReference type="EMBL" id="JACYFC010000004">
    <property type="protein sequence ID" value="MBD5772064.1"/>
    <property type="molecule type" value="Genomic_DNA"/>
</dbReference>
<accession>A0ABR8P197</accession>
<comment type="caution">
    <text evidence="2">The sequence shown here is derived from an EMBL/GenBank/DDBJ whole genome shotgun (WGS) entry which is preliminary data.</text>
</comment>
<dbReference type="Gene3D" id="3.40.630.30">
    <property type="match status" value="1"/>
</dbReference>
<dbReference type="RefSeq" id="WP_191595444.1">
    <property type="nucleotide sequence ID" value="NZ_JACYFC010000004.1"/>
</dbReference>